<organism evidence="2 3">
    <name type="scientific">Solanum verrucosum</name>
    <dbReference type="NCBI Taxonomy" id="315347"/>
    <lineage>
        <taxon>Eukaryota</taxon>
        <taxon>Viridiplantae</taxon>
        <taxon>Streptophyta</taxon>
        <taxon>Embryophyta</taxon>
        <taxon>Tracheophyta</taxon>
        <taxon>Spermatophyta</taxon>
        <taxon>Magnoliopsida</taxon>
        <taxon>eudicotyledons</taxon>
        <taxon>Gunneridae</taxon>
        <taxon>Pentapetalae</taxon>
        <taxon>asterids</taxon>
        <taxon>lamiids</taxon>
        <taxon>Solanales</taxon>
        <taxon>Solanaceae</taxon>
        <taxon>Solanoideae</taxon>
        <taxon>Solaneae</taxon>
        <taxon>Solanum</taxon>
    </lineage>
</organism>
<accession>A0AAF0UW17</accession>
<gene>
    <name evidence="2" type="ORF">MTR67_046500</name>
</gene>
<dbReference type="PANTHER" id="PTHR31175:SF111">
    <property type="entry name" value="AUXIN-RESPONSIVE PROTEIN SAUR68-LIKE"/>
    <property type="match status" value="1"/>
</dbReference>
<dbReference type="EMBL" id="CP133622">
    <property type="protein sequence ID" value="WMV53115.1"/>
    <property type="molecule type" value="Genomic_DNA"/>
</dbReference>
<name>A0AAF0UW17_SOLVR</name>
<protein>
    <submittedName>
        <fullName evidence="2">Uncharacterized protein</fullName>
    </submittedName>
</protein>
<evidence type="ECO:0000256" key="1">
    <source>
        <dbReference type="ARBA" id="ARBA00006974"/>
    </source>
</evidence>
<dbReference type="InterPro" id="IPR003676">
    <property type="entry name" value="SAUR_fam"/>
</dbReference>
<proteinExistence type="inferred from homology"/>
<reference evidence="2" key="1">
    <citation type="submission" date="2023-08" db="EMBL/GenBank/DDBJ databases">
        <title>A de novo genome assembly of Solanum verrucosum Schlechtendal, a Mexican diploid species geographically isolated from the other diploid A-genome species in potato relatives.</title>
        <authorList>
            <person name="Hosaka K."/>
        </authorList>
    </citation>
    <scope>NUCLEOTIDE SEQUENCE</scope>
    <source>
        <tissue evidence="2">Young leaves</tissue>
    </source>
</reference>
<dbReference type="GO" id="GO:0009733">
    <property type="term" value="P:response to auxin"/>
    <property type="evidence" value="ECO:0007669"/>
    <property type="project" value="InterPro"/>
</dbReference>
<keyword evidence="3" id="KW-1185">Reference proteome</keyword>
<sequence>MVSTKKLITMAKRWHKFAAKQRKRISFPRMEVKQTAAVHPHPLELKRVILWYIQLIKHEEFGLPSGGPITLPSDSGFMNYIISLIKKGVAAGDLQRALLLSIPSCCSSTFSLHQKSRNQQILVY</sequence>
<evidence type="ECO:0000313" key="2">
    <source>
        <dbReference type="EMBL" id="WMV53115.1"/>
    </source>
</evidence>
<dbReference type="AlphaFoldDB" id="A0AAF0UW17"/>
<dbReference type="PANTHER" id="PTHR31175">
    <property type="entry name" value="AUXIN-RESPONSIVE FAMILY PROTEIN"/>
    <property type="match status" value="1"/>
</dbReference>
<dbReference type="Proteomes" id="UP001234989">
    <property type="component" value="Chromosome 11"/>
</dbReference>
<comment type="similarity">
    <text evidence="1">Belongs to the ARG7 family.</text>
</comment>
<evidence type="ECO:0000313" key="3">
    <source>
        <dbReference type="Proteomes" id="UP001234989"/>
    </source>
</evidence>